<feature type="binding site" evidence="13">
    <location>
        <position position="261"/>
    </location>
    <ligand>
        <name>sn-glycerol 3-phosphate</name>
        <dbReference type="ChEBI" id="CHEBI:57597"/>
    </ligand>
</feature>
<comment type="catalytic activity">
    <reaction evidence="9">
        <text>sn-glycerol 3-phosphate + NADP(+) = dihydroxyacetone phosphate + NADPH + H(+)</text>
        <dbReference type="Rhea" id="RHEA:11096"/>
        <dbReference type="ChEBI" id="CHEBI:15378"/>
        <dbReference type="ChEBI" id="CHEBI:57597"/>
        <dbReference type="ChEBI" id="CHEBI:57642"/>
        <dbReference type="ChEBI" id="CHEBI:57783"/>
        <dbReference type="ChEBI" id="CHEBI:58349"/>
        <dbReference type="EC" id="1.1.1.94"/>
    </reaction>
    <physiologicalReaction direction="right-to-left" evidence="9">
        <dbReference type="Rhea" id="RHEA:11098"/>
    </physiologicalReaction>
</comment>
<dbReference type="RefSeq" id="WP_259055919.1">
    <property type="nucleotide sequence ID" value="NZ_JANUCT010000013.1"/>
</dbReference>
<keyword evidence="3 13" id="KW-0521">NADP</keyword>
<comment type="caution">
    <text evidence="19">The sequence shown here is derived from an EMBL/GenBank/DDBJ whole genome shotgun (WGS) entry which is preliminary data.</text>
</comment>
<evidence type="ECO:0000259" key="17">
    <source>
        <dbReference type="Pfam" id="PF01210"/>
    </source>
</evidence>
<comment type="pathway">
    <text evidence="13">Membrane lipid metabolism; glycerophospholipid metabolism.</text>
</comment>
<evidence type="ECO:0000256" key="6">
    <source>
        <dbReference type="ARBA" id="ARBA00023098"/>
    </source>
</evidence>
<keyword evidence="6 13" id="KW-0443">Lipid metabolism</keyword>
<feature type="binding site" evidence="13">
    <location>
        <position position="146"/>
    </location>
    <ligand>
        <name>NADPH</name>
        <dbReference type="ChEBI" id="CHEBI:57783"/>
    </ligand>
</feature>
<feature type="binding site" evidence="13">
    <location>
        <position position="197"/>
    </location>
    <ligand>
        <name>sn-glycerol 3-phosphate</name>
        <dbReference type="ChEBI" id="CHEBI:57597"/>
    </ligand>
</feature>
<dbReference type="InterPro" id="IPR036291">
    <property type="entry name" value="NAD(P)-bd_dom_sf"/>
</dbReference>
<dbReference type="Pfam" id="PF07479">
    <property type="entry name" value="NAD_Gly3P_dh_C"/>
    <property type="match status" value="1"/>
</dbReference>
<evidence type="ECO:0000256" key="3">
    <source>
        <dbReference type="ARBA" id="ARBA00022857"/>
    </source>
</evidence>
<feature type="binding site" evidence="13">
    <location>
        <position position="261"/>
    </location>
    <ligand>
        <name>NADPH</name>
        <dbReference type="ChEBI" id="CHEBI:57783"/>
    </ligand>
</feature>
<feature type="binding site" evidence="13">
    <location>
        <position position="250"/>
    </location>
    <ligand>
        <name>sn-glycerol 3-phosphate</name>
        <dbReference type="ChEBI" id="CHEBI:57597"/>
    </ligand>
</feature>
<evidence type="ECO:0000313" key="20">
    <source>
        <dbReference type="Proteomes" id="UP001204445"/>
    </source>
</evidence>
<keyword evidence="5 13" id="KW-0520">NAD</keyword>
<dbReference type="InterPro" id="IPR011128">
    <property type="entry name" value="G3P_DH_NAD-dep_N"/>
</dbReference>
<keyword evidence="4 13" id="KW-0560">Oxidoreductase</keyword>
<feature type="binding site" evidence="13">
    <location>
        <position position="55"/>
    </location>
    <ligand>
        <name>NADPH</name>
        <dbReference type="ChEBI" id="CHEBI:57783"/>
    </ligand>
</feature>
<evidence type="ECO:0000313" key="19">
    <source>
        <dbReference type="EMBL" id="MCS3903944.1"/>
    </source>
</evidence>
<sequence length="339" mass="35678">MYMSDPEQSILVMGAGAWGTALAIALARNGRPVALWGRDAARQAQLQDSRENRRYLPDAVFPSSLRVVASLDELTEIPIRHIIMAVPCAGLEEALQLADQHFDLQRTGVCLACKGLAAGSHQLNHELVAERVGDIPVAVLSGPSFARELAAGLPTAVTIASPNADHAADLQACLHGDILRIYTHDDVVGVEIGGAIKNVMAIAAGIADGLGFGANTRTALITRGLAEIMRLGVAMGGRAETFMGLAGLGDLVLTCTDDQSRNRRLGLALARGDNLETASAGIGQVVEGARTAAMALALAEKFKVSMPITEQVEAVIASREDPRTAVQTLLNREPKAELE</sequence>
<comment type="caution">
    <text evidence="13">Lacks conserved residue(s) required for the propagation of feature annotation.</text>
</comment>
<dbReference type="Gene3D" id="1.10.1040.10">
    <property type="entry name" value="N-(1-d-carboxylethyl)-l-norvaline Dehydrogenase, domain 2"/>
    <property type="match status" value="1"/>
</dbReference>
<feature type="binding site" evidence="13">
    <location>
        <position position="285"/>
    </location>
    <ligand>
        <name>NADPH</name>
        <dbReference type="ChEBI" id="CHEBI:57783"/>
    </ligand>
</feature>
<name>A0AAE3HMN2_9GAMM</name>
<dbReference type="GO" id="GO:0051287">
    <property type="term" value="F:NAD binding"/>
    <property type="evidence" value="ECO:0007669"/>
    <property type="project" value="InterPro"/>
</dbReference>
<feature type="binding site" evidence="13">
    <location>
        <position position="114"/>
    </location>
    <ligand>
        <name>NADPH</name>
        <dbReference type="ChEBI" id="CHEBI:57783"/>
    </ligand>
</feature>
<dbReference type="GO" id="GO:0046167">
    <property type="term" value="P:glycerol-3-phosphate biosynthetic process"/>
    <property type="evidence" value="ECO:0007669"/>
    <property type="project" value="UniProtKB-UniRule"/>
</dbReference>
<evidence type="ECO:0000256" key="2">
    <source>
        <dbReference type="ARBA" id="ARBA00022516"/>
    </source>
</evidence>
<dbReference type="EC" id="1.1.1.94" evidence="10 13"/>
<dbReference type="HAMAP" id="MF_00394">
    <property type="entry name" value="NAD_Glyc3P_dehydrog"/>
    <property type="match status" value="1"/>
</dbReference>
<evidence type="ECO:0000256" key="13">
    <source>
        <dbReference type="HAMAP-Rule" id="MF_00394"/>
    </source>
</evidence>
<feature type="binding site" evidence="16">
    <location>
        <position position="146"/>
    </location>
    <ligand>
        <name>NAD(+)</name>
        <dbReference type="ChEBI" id="CHEBI:57540"/>
    </ligand>
</feature>
<dbReference type="SUPFAM" id="SSF48179">
    <property type="entry name" value="6-phosphogluconate dehydrogenase C-terminal domain-like"/>
    <property type="match status" value="1"/>
</dbReference>
<dbReference type="GO" id="GO:0046168">
    <property type="term" value="P:glycerol-3-phosphate catabolic process"/>
    <property type="evidence" value="ECO:0007669"/>
    <property type="project" value="InterPro"/>
</dbReference>
<evidence type="ECO:0000256" key="5">
    <source>
        <dbReference type="ARBA" id="ARBA00023027"/>
    </source>
</evidence>
<accession>A0AAE3HMN2</accession>
<feature type="binding site" evidence="13">
    <location>
        <position position="262"/>
    </location>
    <ligand>
        <name>sn-glycerol 3-phosphate</name>
        <dbReference type="ChEBI" id="CHEBI:57597"/>
    </ligand>
</feature>
<gene>
    <name evidence="13" type="primary">gpsA</name>
    <name evidence="19" type="ORF">J2T55_001976</name>
</gene>
<dbReference type="PIRSF" id="PIRSF000114">
    <property type="entry name" value="Glycerol-3-P_dh"/>
    <property type="match status" value="1"/>
</dbReference>
<keyword evidence="13" id="KW-0547">Nucleotide-binding</keyword>
<comment type="catalytic activity">
    <reaction evidence="13">
        <text>sn-glycerol 3-phosphate + NAD(+) = dihydroxyacetone phosphate + NADH + H(+)</text>
        <dbReference type="Rhea" id="RHEA:11092"/>
        <dbReference type="ChEBI" id="CHEBI:15378"/>
        <dbReference type="ChEBI" id="CHEBI:57540"/>
        <dbReference type="ChEBI" id="CHEBI:57597"/>
        <dbReference type="ChEBI" id="CHEBI:57642"/>
        <dbReference type="ChEBI" id="CHEBI:57945"/>
        <dbReference type="EC" id="1.1.1.94"/>
    </reaction>
</comment>
<dbReference type="PANTHER" id="PTHR11728">
    <property type="entry name" value="GLYCEROL-3-PHOSPHATE DEHYDROGENASE"/>
    <property type="match status" value="1"/>
</dbReference>
<feature type="binding site" evidence="16">
    <location>
        <position position="261"/>
    </location>
    <ligand>
        <name>NAD(+)</name>
        <dbReference type="ChEBI" id="CHEBI:57540"/>
    </ligand>
</feature>
<dbReference type="NCBIfam" id="NF000940">
    <property type="entry name" value="PRK00094.1-2"/>
    <property type="match status" value="1"/>
</dbReference>
<dbReference type="Gene3D" id="3.40.50.720">
    <property type="entry name" value="NAD(P)-binding Rossmann-like Domain"/>
    <property type="match status" value="1"/>
</dbReference>
<evidence type="ECO:0000256" key="8">
    <source>
        <dbReference type="ARBA" id="ARBA00023264"/>
    </source>
</evidence>
<dbReference type="InterPro" id="IPR013328">
    <property type="entry name" value="6PGD_dom2"/>
</dbReference>
<feature type="binding site" evidence="13">
    <location>
        <position position="142"/>
    </location>
    <ligand>
        <name>sn-glycerol 3-phosphate</name>
        <dbReference type="ChEBI" id="CHEBI:57597"/>
    </ligand>
</feature>
<dbReference type="EMBL" id="JANUCT010000013">
    <property type="protein sequence ID" value="MCS3903944.1"/>
    <property type="molecule type" value="Genomic_DNA"/>
</dbReference>
<keyword evidence="20" id="KW-1185">Reference proteome</keyword>
<feature type="binding site" evidence="15">
    <location>
        <position position="114"/>
    </location>
    <ligand>
        <name>substrate</name>
    </ligand>
</feature>
<dbReference type="InterPro" id="IPR006168">
    <property type="entry name" value="G3P_DH_NAD-dep"/>
</dbReference>
<feature type="binding site" evidence="13">
    <location>
        <position position="144"/>
    </location>
    <ligand>
        <name>sn-glycerol 3-phosphate</name>
        <dbReference type="ChEBI" id="CHEBI:57597"/>
    </ligand>
</feature>
<dbReference type="GO" id="GO:0005975">
    <property type="term" value="P:carbohydrate metabolic process"/>
    <property type="evidence" value="ECO:0007669"/>
    <property type="project" value="InterPro"/>
</dbReference>
<feature type="domain" description="Glycerol-3-phosphate dehydrogenase NAD-dependent N-terminal" evidence="17">
    <location>
        <begin position="10"/>
        <end position="166"/>
    </location>
</feature>
<evidence type="ECO:0000256" key="4">
    <source>
        <dbReference type="ARBA" id="ARBA00023002"/>
    </source>
</evidence>
<dbReference type="Pfam" id="PF01210">
    <property type="entry name" value="NAD_Gly3P_dh_N"/>
    <property type="match status" value="1"/>
</dbReference>
<keyword evidence="8 13" id="KW-1208">Phospholipid metabolism</keyword>
<proteinExistence type="inferred from homology"/>
<dbReference type="GO" id="GO:0046474">
    <property type="term" value="P:glycerophospholipid biosynthetic process"/>
    <property type="evidence" value="ECO:0007669"/>
    <property type="project" value="TreeGrafter"/>
</dbReference>
<comment type="similarity">
    <text evidence="1 13">Belongs to the NAD-dependent glycerol-3-phosphate dehydrogenase family.</text>
</comment>
<evidence type="ECO:0000256" key="10">
    <source>
        <dbReference type="ARBA" id="ARBA00066687"/>
    </source>
</evidence>
<evidence type="ECO:0000256" key="1">
    <source>
        <dbReference type="ARBA" id="ARBA00011009"/>
    </source>
</evidence>
<dbReference type="PANTHER" id="PTHR11728:SF1">
    <property type="entry name" value="GLYCEROL-3-PHOSPHATE DEHYDROGENASE [NAD(+)] 2, CHLOROPLASTIC"/>
    <property type="match status" value="1"/>
</dbReference>
<evidence type="ECO:0000256" key="7">
    <source>
        <dbReference type="ARBA" id="ARBA00023209"/>
    </source>
</evidence>
<keyword evidence="7 13" id="KW-0594">Phospholipid biosynthesis</keyword>
<reference evidence="19" key="1">
    <citation type="submission" date="2022-08" db="EMBL/GenBank/DDBJ databases">
        <title>Genomic Encyclopedia of Type Strains, Phase III (KMG-III): the genomes of soil and plant-associated and newly described type strains.</title>
        <authorList>
            <person name="Whitman W."/>
        </authorList>
    </citation>
    <scope>NUCLEOTIDE SEQUENCE</scope>
    <source>
        <strain evidence="19">HMT 1</strain>
    </source>
</reference>
<evidence type="ECO:0000256" key="14">
    <source>
        <dbReference type="PIRSR" id="PIRSR000114-1"/>
    </source>
</evidence>
<dbReference type="SUPFAM" id="SSF51735">
    <property type="entry name" value="NAD(P)-binding Rossmann-fold domains"/>
    <property type="match status" value="1"/>
</dbReference>
<dbReference type="FunFam" id="3.40.50.720:FF:000019">
    <property type="entry name" value="Glycerol-3-phosphate dehydrogenase [NAD(P)+]"/>
    <property type="match status" value="1"/>
</dbReference>
<comment type="subcellular location">
    <subcellularLocation>
        <location evidence="13">Cytoplasm</location>
    </subcellularLocation>
</comment>
<feature type="binding site" evidence="13">
    <location>
        <position position="38"/>
    </location>
    <ligand>
        <name>NADPH</name>
        <dbReference type="ChEBI" id="CHEBI:57783"/>
    </ligand>
</feature>
<dbReference type="FunFam" id="1.10.1040.10:FF:000001">
    <property type="entry name" value="Glycerol-3-phosphate dehydrogenase [NAD(P)+]"/>
    <property type="match status" value="1"/>
</dbReference>
<evidence type="ECO:0000256" key="16">
    <source>
        <dbReference type="PIRSR" id="PIRSR000114-3"/>
    </source>
</evidence>
<dbReference type="InterPro" id="IPR008927">
    <property type="entry name" value="6-PGluconate_DH-like_C_sf"/>
</dbReference>
<dbReference type="AlphaFoldDB" id="A0AAE3HMN2"/>
<organism evidence="19 20">
    <name type="scientific">Methylohalomonas lacus</name>
    <dbReference type="NCBI Taxonomy" id="398773"/>
    <lineage>
        <taxon>Bacteria</taxon>
        <taxon>Pseudomonadati</taxon>
        <taxon>Pseudomonadota</taxon>
        <taxon>Gammaproteobacteria</taxon>
        <taxon>Methylohalomonadales</taxon>
        <taxon>Methylohalomonadaceae</taxon>
        <taxon>Methylohalomonas</taxon>
    </lineage>
</organism>
<dbReference type="InterPro" id="IPR006109">
    <property type="entry name" value="G3P_DH_NAD-dep_C"/>
</dbReference>
<evidence type="ECO:0000259" key="18">
    <source>
        <dbReference type="Pfam" id="PF07479"/>
    </source>
</evidence>
<keyword evidence="2 13" id="KW-0444">Lipid biosynthesis</keyword>
<dbReference type="GO" id="GO:0005829">
    <property type="term" value="C:cytosol"/>
    <property type="evidence" value="ECO:0007669"/>
    <property type="project" value="TreeGrafter"/>
</dbReference>
<protein>
    <recommendedName>
        <fullName evidence="11 13">Glycerol-3-phosphate dehydrogenase [NAD(P)+]</fullName>
        <ecNumber evidence="10 13">1.1.1.94</ecNumber>
    </recommendedName>
    <alternativeName>
        <fullName evidence="13">NAD(P)(+)-dependent glycerol-3-phosphate dehydrogenase</fullName>
    </alternativeName>
    <alternativeName>
        <fullName evidence="12 13">NAD(P)H-dependent dihydroxyacetone-phosphate reductase</fullName>
    </alternativeName>
</protein>
<feature type="binding site" evidence="13">
    <location>
        <position position="114"/>
    </location>
    <ligand>
        <name>sn-glycerol 3-phosphate</name>
        <dbReference type="ChEBI" id="CHEBI:57597"/>
    </ligand>
</feature>
<evidence type="ECO:0000256" key="9">
    <source>
        <dbReference type="ARBA" id="ARBA00052716"/>
    </source>
</evidence>
<keyword evidence="13" id="KW-0963">Cytoplasm</keyword>
<feature type="binding site" evidence="13">
    <location>
        <position position="18"/>
    </location>
    <ligand>
        <name>NADPH</name>
        <dbReference type="ChEBI" id="CHEBI:57783"/>
    </ligand>
</feature>
<dbReference type="NCBIfam" id="NF000942">
    <property type="entry name" value="PRK00094.1-4"/>
    <property type="match status" value="1"/>
</dbReference>
<evidence type="ECO:0000256" key="12">
    <source>
        <dbReference type="ARBA" id="ARBA00080511"/>
    </source>
</evidence>
<evidence type="ECO:0000256" key="15">
    <source>
        <dbReference type="PIRSR" id="PIRSR000114-2"/>
    </source>
</evidence>
<feature type="binding site" evidence="13">
    <location>
        <position position="287"/>
    </location>
    <ligand>
        <name>NADPH</name>
        <dbReference type="ChEBI" id="CHEBI:57783"/>
    </ligand>
</feature>
<feature type="binding site" evidence="15">
    <location>
        <begin position="261"/>
        <end position="262"/>
    </location>
    <ligand>
        <name>substrate</name>
    </ligand>
</feature>
<dbReference type="PROSITE" id="PS00957">
    <property type="entry name" value="NAD_G3PDH"/>
    <property type="match status" value="1"/>
</dbReference>
<feature type="binding site" evidence="16">
    <location>
        <begin position="14"/>
        <end position="19"/>
    </location>
    <ligand>
        <name>NAD(+)</name>
        <dbReference type="ChEBI" id="CHEBI:57540"/>
    </ligand>
</feature>
<feature type="active site" description="Proton acceptor" evidence="13 14">
    <location>
        <position position="197"/>
    </location>
</feature>
<feature type="domain" description="Glycerol-3-phosphate dehydrogenase NAD-dependent C-terminal" evidence="18">
    <location>
        <begin position="186"/>
        <end position="327"/>
    </location>
</feature>
<dbReference type="GO" id="GO:0047952">
    <property type="term" value="F:glycerol-3-phosphate dehydrogenase [NAD(P)+] activity"/>
    <property type="evidence" value="ECO:0007669"/>
    <property type="project" value="UniProtKB-UniRule"/>
</dbReference>
<feature type="binding site" evidence="13">
    <location>
        <position position="260"/>
    </location>
    <ligand>
        <name>sn-glycerol 3-phosphate</name>
        <dbReference type="ChEBI" id="CHEBI:57597"/>
    </ligand>
</feature>
<comment type="function">
    <text evidence="13">Catalyzes the reduction of the glycolytic intermediate dihydroxyacetone phosphate (DHAP) to sn-glycerol 3-phosphate (G3P), the key precursor for phospholipid synthesis.</text>
</comment>
<dbReference type="Proteomes" id="UP001204445">
    <property type="component" value="Unassembled WGS sequence"/>
</dbReference>
<evidence type="ECO:0000256" key="11">
    <source>
        <dbReference type="ARBA" id="ARBA00069372"/>
    </source>
</evidence>